<dbReference type="eggNOG" id="ENOG50327G0">
    <property type="taxonomic scope" value="Bacteria"/>
</dbReference>
<evidence type="ECO:0000256" key="1">
    <source>
        <dbReference type="SAM" id="Coils"/>
    </source>
</evidence>
<accession>R4K826</accession>
<dbReference type="STRING" id="86416.Clopa_1752"/>
<dbReference type="HOGENOM" id="CLU_2272496_0_0_9"/>
<organism evidence="2 3">
    <name type="scientific">Clostridium pasteurianum BC1</name>
    <dbReference type="NCBI Taxonomy" id="86416"/>
    <lineage>
        <taxon>Bacteria</taxon>
        <taxon>Bacillati</taxon>
        <taxon>Bacillota</taxon>
        <taxon>Clostridia</taxon>
        <taxon>Eubacteriales</taxon>
        <taxon>Clostridiaceae</taxon>
        <taxon>Clostridium</taxon>
    </lineage>
</organism>
<evidence type="ECO:0000313" key="2">
    <source>
        <dbReference type="EMBL" id="AGK96669.1"/>
    </source>
</evidence>
<dbReference type="KEGG" id="cpas:Clopa_1752"/>
<keyword evidence="1" id="KW-0175">Coiled coil</keyword>
<reference evidence="2 3" key="1">
    <citation type="submission" date="2012-01" db="EMBL/GenBank/DDBJ databases">
        <title>Complete sequence of chromosome of Clostridium pasteurianum BC1.</title>
        <authorList>
            <consortium name="US DOE Joint Genome Institute"/>
            <person name="Lucas S."/>
            <person name="Han J."/>
            <person name="Lapidus A."/>
            <person name="Cheng J.-F."/>
            <person name="Goodwin L."/>
            <person name="Pitluck S."/>
            <person name="Peters L."/>
            <person name="Mikhailova N."/>
            <person name="Teshima H."/>
            <person name="Detter J.C."/>
            <person name="Han C."/>
            <person name="Tapia R."/>
            <person name="Land M."/>
            <person name="Hauser L."/>
            <person name="Kyrpides N."/>
            <person name="Ivanova N."/>
            <person name="Pagani I."/>
            <person name="Dunn J."/>
            <person name="Taghavi S."/>
            <person name="Francis A."/>
            <person name="van der Lelie D."/>
            <person name="Woyke T."/>
        </authorList>
    </citation>
    <scope>NUCLEOTIDE SEQUENCE [LARGE SCALE GENOMIC DNA]</scope>
    <source>
        <strain evidence="2 3">BC1</strain>
    </source>
</reference>
<dbReference type="EMBL" id="CP003261">
    <property type="protein sequence ID" value="AGK96669.1"/>
    <property type="molecule type" value="Genomic_DNA"/>
</dbReference>
<evidence type="ECO:0000313" key="3">
    <source>
        <dbReference type="Proteomes" id="UP000013523"/>
    </source>
</evidence>
<name>R4K826_CLOPA</name>
<feature type="coiled-coil region" evidence="1">
    <location>
        <begin position="42"/>
        <end position="73"/>
    </location>
</feature>
<proteinExistence type="predicted"/>
<dbReference type="Proteomes" id="UP000013523">
    <property type="component" value="Chromosome"/>
</dbReference>
<dbReference type="PATRIC" id="fig|86416.3.peg.1729"/>
<keyword evidence="3" id="KW-1185">Reference proteome</keyword>
<gene>
    <name evidence="2" type="ORF">Clopa_1752</name>
</gene>
<sequence>MMDKELRVNSTSLRFSKRVGDIVDNTPGKTFADKFEYIVLNYQEKKDEREAYLKELDRKIKMKKKQLDEIKMYLNKFFSISEKVNIVEKAIEGLVKDCNTKF</sequence>
<protein>
    <submittedName>
        <fullName evidence="2">Uncharacterized protein</fullName>
    </submittedName>
</protein>
<dbReference type="RefSeq" id="WP_015614987.1">
    <property type="nucleotide sequence ID" value="NC_021182.1"/>
</dbReference>
<dbReference type="AlphaFoldDB" id="R4K826"/>